<dbReference type="AlphaFoldDB" id="A0AAV7EGZ3"/>
<protein>
    <submittedName>
        <fullName evidence="2">Uncharacterized protein</fullName>
    </submittedName>
</protein>
<sequence>MTAAAEVEETERCDEEDGLEDGHNLEENVVDNGELKFQSFPPPERSESEPPQPRLLAHFLDLRPTLPHEKEGRERGRPEETEGREVYKQKQLQ</sequence>
<gene>
    <name evidence="2" type="ORF">H6P81_014102</name>
</gene>
<feature type="region of interest" description="Disordered" evidence="1">
    <location>
        <begin position="1"/>
        <end position="93"/>
    </location>
</feature>
<accession>A0AAV7EGZ3</accession>
<keyword evidence="3" id="KW-1185">Reference proteome</keyword>
<feature type="compositionally biased region" description="Acidic residues" evidence="1">
    <location>
        <begin position="1"/>
        <end position="19"/>
    </location>
</feature>
<comment type="caution">
    <text evidence="2">The sequence shown here is derived from an EMBL/GenBank/DDBJ whole genome shotgun (WGS) entry which is preliminary data.</text>
</comment>
<evidence type="ECO:0000313" key="2">
    <source>
        <dbReference type="EMBL" id="KAG9447974.1"/>
    </source>
</evidence>
<reference evidence="2 3" key="1">
    <citation type="submission" date="2021-07" db="EMBL/GenBank/DDBJ databases">
        <title>The Aristolochia fimbriata genome: insights into angiosperm evolution, floral development and chemical biosynthesis.</title>
        <authorList>
            <person name="Jiao Y."/>
        </authorList>
    </citation>
    <scope>NUCLEOTIDE SEQUENCE [LARGE SCALE GENOMIC DNA]</scope>
    <source>
        <strain evidence="2">IBCAS-2021</strain>
        <tissue evidence="2">Leaf</tissue>
    </source>
</reference>
<dbReference type="EMBL" id="JAINDJ010000005">
    <property type="protein sequence ID" value="KAG9447974.1"/>
    <property type="molecule type" value="Genomic_DNA"/>
</dbReference>
<dbReference type="Proteomes" id="UP000825729">
    <property type="component" value="Unassembled WGS sequence"/>
</dbReference>
<evidence type="ECO:0000256" key="1">
    <source>
        <dbReference type="SAM" id="MobiDB-lite"/>
    </source>
</evidence>
<name>A0AAV7EGZ3_ARIFI</name>
<proteinExistence type="predicted"/>
<feature type="compositionally biased region" description="Basic and acidic residues" evidence="1">
    <location>
        <begin position="66"/>
        <end position="93"/>
    </location>
</feature>
<organism evidence="2 3">
    <name type="scientific">Aristolochia fimbriata</name>
    <name type="common">White veined hardy Dutchman's pipe vine</name>
    <dbReference type="NCBI Taxonomy" id="158543"/>
    <lineage>
        <taxon>Eukaryota</taxon>
        <taxon>Viridiplantae</taxon>
        <taxon>Streptophyta</taxon>
        <taxon>Embryophyta</taxon>
        <taxon>Tracheophyta</taxon>
        <taxon>Spermatophyta</taxon>
        <taxon>Magnoliopsida</taxon>
        <taxon>Magnoliidae</taxon>
        <taxon>Piperales</taxon>
        <taxon>Aristolochiaceae</taxon>
        <taxon>Aristolochia</taxon>
    </lineage>
</organism>
<evidence type="ECO:0000313" key="3">
    <source>
        <dbReference type="Proteomes" id="UP000825729"/>
    </source>
</evidence>